<dbReference type="InterPro" id="IPR027417">
    <property type="entry name" value="P-loop_NTPase"/>
</dbReference>
<evidence type="ECO:0000313" key="4">
    <source>
        <dbReference type="Proteomes" id="UP000236655"/>
    </source>
</evidence>
<evidence type="ECO:0000313" key="3">
    <source>
        <dbReference type="EMBL" id="AUR53160.1"/>
    </source>
</evidence>
<proteinExistence type="inferred from homology"/>
<dbReference type="Gene3D" id="3.30.450.90">
    <property type="match status" value="1"/>
</dbReference>
<dbReference type="InterPro" id="IPR050921">
    <property type="entry name" value="T4SS_GSP_E_ATPase"/>
</dbReference>
<dbReference type="Pfam" id="PF00437">
    <property type="entry name" value="T2SSE"/>
    <property type="match status" value="1"/>
</dbReference>
<dbReference type="SUPFAM" id="SSF52540">
    <property type="entry name" value="P-loop containing nucleoside triphosphate hydrolases"/>
    <property type="match status" value="1"/>
</dbReference>
<dbReference type="Proteomes" id="UP000236655">
    <property type="component" value="Chromosome"/>
</dbReference>
<dbReference type="InterPro" id="IPR001482">
    <property type="entry name" value="T2SS/T4SS_dom"/>
</dbReference>
<feature type="domain" description="Bacterial type II secretion system protein E" evidence="2">
    <location>
        <begin position="6"/>
        <end position="270"/>
    </location>
</feature>
<dbReference type="GO" id="GO:0005524">
    <property type="term" value="F:ATP binding"/>
    <property type="evidence" value="ECO:0007669"/>
    <property type="project" value="InterPro"/>
</dbReference>
<dbReference type="KEGG" id="nba:CUN60_04835"/>
<evidence type="ECO:0000256" key="1">
    <source>
        <dbReference type="ARBA" id="ARBA00006611"/>
    </source>
</evidence>
<dbReference type="InterPro" id="IPR006321">
    <property type="entry name" value="PilT/PilU"/>
</dbReference>
<reference evidence="4" key="1">
    <citation type="submission" date="2017-11" db="EMBL/GenBank/DDBJ databases">
        <authorList>
            <person name="Chan K.G."/>
            <person name="Lee L.S."/>
        </authorList>
    </citation>
    <scope>NUCLEOTIDE SEQUENCE [LARGE SCALE GENOMIC DNA]</scope>
    <source>
        <strain evidence="4">DSM 100970</strain>
    </source>
</reference>
<gene>
    <name evidence="3" type="ORF">CUN60_04835</name>
</gene>
<dbReference type="OrthoDB" id="5790493at2"/>
<sequence>MLYLLKQAIAVGADDTFIISSFPPAFKVDGKLTPQFNDRLNPDQAKLLVYAIMNDKQKRQYEAEKECNFAIAHPDGGRFRVNAYLEQGKPAMVLRKINTKVPTLTDLKLPQVLADIAMERKGLVLVVGQTGSGKSTTLAAMIDYRNKNSHGHILSIEDPVEFVHFHQNCIVSQREVGVDTDSWQNAIKSALRQAPNVVLIGEIRDHEAMEYALQFAETGHLCVATIHATNTIQAIERIVNLFPAEKHHQVYMNLSLNLKAIIGQRLIPLQTGKGRAAAIEIMLNTSTIADYIFKRQLDPIRETMVKSRDLGMQTFDQALFDLYEAEQISYEESLKNADSLNDVKMRIRLESVRAKKDGAADSTMNETMNLKIL</sequence>
<protein>
    <submittedName>
        <fullName evidence="3">Type IV pili twitching motility protein PilT</fullName>
    </submittedName>
</protein>
<dbReference type="AlphaFoldDB" id="A0A2I7N9L0"/>
<evidence type="ECO:0000259" key="2">
    <source>
        <dbReference type="Pfam" id="PF00437"/>
    </source>
</evidence>
<dbReference type="PANTHER" id="PTHR30486">
    <property type="entry name" value="TWITCHING MOTILITY PROTEIN PILT"/>
    <property type="match status" value="1"/>
</dbReference>
<dbReference type="GO" id="GO:0016887">
    <property type="term" value="F:ATP hydrolysis activity"/>
    <property type="evidence" value="ECO:0007669"/>
    <property type="project" value="InterPro"/>
</dbReference>
<organism evidence="3 4">
    <name type="scientific">Aquella oligotrophica</name>
    <dbReference type="NCBI Taxonomy" id="2067065"/>
    <lineage>
        <taxon>Bacteria</taxon>
        <taxon>Pseudomonadati</taxon>
        <taxon>Pseudomonadota</taxon>
        <taxon>Betaproteobacteria</taxon>
        <taxon>Neisseriales</taxon>
        <taxon>Neisseriaceae</taxon>
        <taxon>Aquella</taxon>
    </lineage>
</organism>
<keyword evidence="4" id="KW-1185">Reference proteome</keyword>
<dbReference type="EMBL" id="CP024847">
    <property type="protein sequence ID" value="AUR53160.1"/>
    <property type="molecule type" value="Genomic_DNA"/>
</dbReference>
<comment type="similarity">
    <text evidence="1">Belongs to the GSP E family.</text>
</comment>
<dbReference type="Gene3D" id="3.40.50.300">
    <property type="entry name" value="P-loop containing nucleotide triphosphate hydrolases"/>
    <property type="match status" value="1"/>
</dbReference>
<dbReference type="PANTHER" id="PTHR30486:SF12">
    <property type="entry name" value="TYPE IV PILUS ATPASE PILU"/>
    <property type="match status" value="1"/>
</dbReference>
<dbReference type="CDD" id="cd01131">
    <property type="entry name" value="PilT"/>
    <property type="match status" value="1"/>
</dbReference>
<dbReference type="NCBIfam" id="TIGR01420">
    <property type="entry name" value="pilT_fam"/>
    <property type="match status" value="1"/>
</dbReference>
<accession>A0A2I7N9L0</accession>
<name>A0A2I7N9L0_9NEIS</name>